<dbReference type="eggNOG" id="COG0274">
    <property type="taxonomic scope" value="Bacteria"/>
</dbReference>
<dbReference type="GO" id="GO:0016052">
    <property type="term" value="P:carbohydrate catabolic process"/>
    <property type="evidence" value="ECO:0007669"/>
    <property type="project" value="TreeGrafter"/>
</dbReference>
<gene>
    <name evidence="7" type="primary">deoC</name>
    <name evidence="8" type="ORF">dsat_2250</name>
</gene>
<dbReference type="InterPro" id="IPR028581">
    <property type="entry name" value="DeoC_typeI"/>
</dbReference>
<dbReference type="PANTHER" id="PTHR10889">
    <property type="entry name" value="DEOXYRIBOSE-PHOSPHATE ALDOLASE"/>
    <property type="match status" value="1"/>
</dbReference>
<dbReference type="EC" id="4.1.2.4" evidence="7"/>
<accession>S7TCE9</accession>
<dbReference type="Pfam" id="PF01791">
    <property type="entry name" value="DeoC"/>
    <property type="match status" value="1"/>
</dbReference>
<reference evidence="8 9" key="1">
    <citation type="journal article" date="2013" name="Genome Announc.">
        <title>Draft genome sequences for three mercury-methylating, sulfate-reducing bacteria.</title>
        <authorList>
            <person name="Brown S.D."/>
            <person name="Hurt R.A.Jr."/>
            <person name="Gilmour C.C."/>
            <person name="Elias D.A."/>
        </authorList>
    </citation>
    <scope>NUCLEOTIDE SEQUENCE [LARGE SCALE GENOMIC DNA]</scope>
    <source>
        <strain evidence="8 9">DSM 16529</strain>
    </source>
</reference>
<proteinExistence type="inferred from homology"/>
<evidence type="ECO:0000256" key="5">
    <source>
        <dbReference type="ARBA" id="ARBA00048791"/>
    </source>
</evidence>
<keyword evidence="3 7" id="KW-0456">Lyase</keyword>
<dbReference type="InterPro" id="IPR011343">
    <property type="entry name" value="DeoC"/>
</dbReference>
<comment type="function">
    <text evidence="6 7">Catalyzes a reversible aldol reaction between acetaldehyde and D-glyceraldehyde 3-phosphate to generate 2-deoxy-D-ribose 5-phosphate.</text>
</comment>
<dbReference type="HAMAP" id="MF_00114">
    <property type="entry name" value="DeoC_type1"/>
    <property type="match status" value="1"/>
</dbReference>
<dbReference type="GO" id="GO:0006018">
    <property type="term" value="P:2-deoxyribose 1-phosphate catabolic process"/>
    <property type="evidence" value="ECO:0007669"/>
    <property type="project" value="UniProtKB-UniRule"/>
</dbReference>
<sequence length="226" mass="22755">MPRNMNTDAISPKSVAAAIDHTLLDPDASGEALSRLCDEAVAHGFRAVCVYPRHADLVSRRLAGSGIKVAAVVGFPSGLETTDEKVRQANEALSAGAVELDMVINRAALAKRDFMTVYRDIGAVVAVAAPFAVKVILETAALPEDLIVAGAAIGKAAGAAFVKTSTGFGPGGASERAVALLRATVGTGMGVKASGGIKTLAQARAMLAAGADVLGCSASVSIVSGR</sequence>
<comment type="caution">
    <text evidence="8">The sequence shown here is derived from an EMBL/GenBank/DDBJ whole genome shotgun (WGS) entry which is preliminary data.</text>
</comment>
<comment type="pathway">
    <text evidence="7">Carbohydrate degradation; 2-deoxy-D-ribose 1-phosphate degradation; D-glyceraldehyde 3-phosphate and acetaldehyde from 2-deoxy-alpha-D-ribose 1-phosphate: step 2/2.</text>
</comment>
<evidence type="ECO:0000313" key="9">
    <source>
        <dbReference type="Proteomes" id="UP000014975"/>
    </source>
</evidence>
<keyword evidence="2 7" id="KW-0963">Cytoplasm</keyword>
<dbReference type="PIRSF" id="PIRSF001357">
    <property type="entry name" value="DeoC"/>
    <property type="match status" value="1"/>
</dbReference>
<dbReference type="AlphaFoldDB" id="S7TCE9"/>
<keyword evidence="9" id="KW-1185">Reference proteome</keyword>
<dbReference type="PANTHER" id="PTHR10889:SF1">
    <property type="entry name" value="DEOXYRIBOSE-PHOSPHATE ALDOLASE"/>
    <property type="match status" value="1"/>
</dbReference>
<dbReference type="Proteomes" id="UP000014975">
    <property type="component" value="Unassembled WGS sequence"/>
</dbReference>
<comment type="similarity">
    <text evidence="1 7">Belongs to the DeoC/FbaB aldolase family. DeoC type 1 subfamily.</text>
</comment>
<feature type="active site" description="Proton donor/acceptor" evidence="7">
    <location>
        <position position="101"/>
    </location>
</feature>
<evidence type="ECO:0000256" key="7">
    <source>
        <dbReference type="HAMAP-Rule" id="MF_00114"/>
    </source>
</evidence>
<dbReference type="RefSeq" id="WP_020886136.1">
    <property type="nucleotide sequence ID" value="NZ_ATHI01000005.1"/>
</dbReference>
<dbReference type="GO" id="GO:0009264">
    <property type="term" value="P:deoxyribonucleotide catabolic process"/>
    <property type="evidence" value="ECO:0007669"/>
    <property type="project" value="UniProtKB-UniRule"/>
</dbReference>
<dbReference type="FunFam" id="3.20.20.70:FF:000044">
    <property type="entry name" value="Deoxyribose-phosphate aldolase"/>
    <property type="match status" value="1"/>
</dbReference>
<comment type="catalytic activity">
    <reaction evidence="5 7">
        <text>2-deoxy-D-ribose 5-phosphate = D-glyceraldehyde 3-phosphate + acetaldehyde</text>
        <dbReference type="Rhea" id="RHEA:12821"/>
        <dbReference type="ChEBI" id="CHEBI:15343"/>
        <dbReference type="ChEBI" id="CHEBI:59776"/>
        <dbReference type="ChEBI" id="CHEBI:62877"/>
        <dbReference type="EC" id="4.1.2.4"/>
    </reaction>
</comment>
<dbReference type="STRING" id="1121439.dsat_2250"/>
<protein>
    <recommendedName>
        <fullName evidence="7">Deoxyribose-phosphate aldolase</fullName>
        <shortName evidence="7">DERA</shortName>
        <ecNumber evidence="7">4.1.2.4</ecNumber>
    </recommendedName>
    <alternativeName>
        <fullName evidence="7">2-deoxy-D-ribose 5-phosphate aldolase</fullName>
    </alternativeName>
    <alternativeName>
        <fullName evidence="7">Phosphodeoxyriboaldolase</fullName>
        <shortName evidence="7">Deoxyriboaldolase</shortName>
    </alternativeName>
</protein>
<evidence type="ECO:0000256" key="1">
    <source>
        <dbReference type="ARBA" id="ARBA00010936"/>
    </source>
</evidence>
<feature type="active site" description="Schiff-base intermediate with acetaldehyde" evidence="7">
    <location>
        <position position="163"/>
    </location>
</feature>
<dbReference type="CDD" id="cd00959">
    <property type="entry name" value="DeoC"/>
    <property type="match status" value="1"/>
</dbReference>
<evidence type="ECO:0000256" key="6">
    <source>
        <dbReference type="ARBA" id="ARBA00056337"/>
    </source>
</evidence>
<keyword evidence="4 7" id="KW-0704">Schiff base</keyword>
<dbReference type="UniPathway" id="UPA00002">
    <property type="reaction ID" value="UER00468"/>
</dbReference>
<feature type="active site" description="Proton donor/acceptor" evidence="7">
    <location>
        <position position="192"/>
    </location>
</feature>
<dbReference type="SUPFAM" id="SSF51569">
    <property type="entry name" value="Aldolase"/>
    <property type="match status" value="1"/>
</dbReference>
<dbReference type="PATRIC" id="fig|1121439.3.peg.638"/>
<evidence type="ECO:0000256" key="2">
    <source>
        <dbReference type="ARBA" id="ARBA00022490"/>
    </source>
</evidence>
<evidence type="ECO:0000256" key="3">
    <source>
        <dbReference type="ARBA" id="ARBA00023239"/>
    </source>
</evidence>
<dbReference type="Gene3D" id="3.20.20.70">
    <property type="entry name" value="Aldolase class I"/>
    <property type="match status" value="1"/>
</dbReference>
<dbReference type="EMBL" id="ATHI01000005">
    <property type="protein sequence ID" value="EPR34887.1"/>
    <property type="molecule type" value="Genomic_DNA"/>
</dbReference>
<dbReference type="InterPro" id="IPR002915">
    <property type="entry name" value="DeoC/FbaB/LacD_aldolase"/>
</dbReference>
<organism evidence="8 9">
    <name type="scientific">Alkalidesulfovibrio alkalitolerans DSM 16529</name>
    <dbReference type="NCBI Taxonomy" id="1121439"/>
    <lineage>
        <taxon>Bacteria</taxon>
        <taxon>Pseudomonadati</taxon>
        <taxon>Thermodesulfobacteriota</taxon>
        <taxon>Desulfovibrionia</taxon>
        <taxon>Desulfovibrionales</taxon>
        <taxon>Desulfovibrionaceae</taxon>
        <taxon>Alkalidesulfovibrio</taxon>
    </lineage>
</organism>
<dbReference type="GO" id="GO:0005737">
    <property type="term" value="C:cytoplasm"/>
    <property type="evidence" value="ECO:0007669"/>
    <property type="project" value="UniProtKB-SubCell"/>
</dbReference>
<comment type="subcellular location">
    <subcellularLocation>
        <location evidence="7">Cytoplasm</location>
    </subcellularLocation>
</comment>
<dbReference type="InterPro" id="IPR013785">
    <property type="entry name" value="Aldolase_TIM"/>
</dbReference>
<dbReference type="SMART" id="SM01133">
    <property type="entry name" value="DeoC"/>
    <property type="match status" value="1"/>
</dbReference>
<dbReference type="NCBIfam" id="TIGR00126">
    <property type="entry name" value="deoC"/>
    <property type="match status" value="1"/>
</dbReference>
<evidence type="ECO:0000256" key="4">
    <source>
        <dbReference type="ARBA" id="ARBA00023270"/>
    </source>
</evidence>
<dbReference type="GO" id="GO:0004139">
    <property type="term" value="F:deoxyribose-phosphate aldolase activity"/>
    <property type="evidence" value="ECO:0007669"/>
    <property type="project" value="UniProtKB-UniRule"/>
</dbReference>
<evidence type="ECO:0000313" key="8">
    <source>
        <dbReference type="EMBL" id="EPR34887.1"/>
    </source>
</evidence>
<name>S7TCE9_9BACT</name>